<feature type="transmembrane region" description="Helical" evidence="1">
    <location>
        <begin position="87"/>
        <end position="107"/>
    </location>
</feature>
<evidence type="ECO:0000256" key="1">
    <source>
        <dbReference type="SAM" id="Phobius"/>
    </source>
</evidence>
<accession>A0ABU3XPU7</accession>
<evidence type="ECO:0000313" key="3">
    <source>
        <dbReference type="Proteomes" id="UP001273935"/>
    </source>
</evidence>
<keyword evidence="1" id="KW-0812">Transmembrane</keyword>
<protein>
    <submittedName>
        <fullName evidence="2">Uncharacterized protein</fullName>
    </submittedName>
</protein>
<sequence length="109" mass="11863">MFSRKISAALNGIAFIILYATLILCLRELPHWVSLLVLAPTLLAVLLPEAIGAEIRVIAACFAFGGAWGALRRLPSKPSEFFKAISIRFALFSILPGVAFLALIYFADI</sequence>
<gene>
    <name evidence="2" type="ORF">R0G64_09735</name>
</gene>
<evidence type="ECO:0000313" key="2">
    <source>
        <dbReference type="EMBL" id="MDV3439704.1"/>
    </source>
</evidence>
<keyword evidence="1" id="KW-0472">Membrane</keyword>
<dbReference type="Proteomes" id="UP001273935">
    <property type="component" value="Unassembled WGS sequence"/>
</dbReference>
<organism evidence="2 3">
    <name type="scientific">Metapseudomonas otitidis</name>
    <dbReference type="NCBI Taxonomy" id="319939"/>
    <lineage>
        <taxon>Bacteria</taxon>
        <taxon>Pseudomonadati</taxon>
        <taxon>Pseudomonadota</taxon>
        <taxon>Gammaproteobacteria</taxon>
        <taxon>Pseudomonadales</taxon>
        <taxon>Pseudomonadaceae</taxon>
        <taxon>Metapseudomonas</taxon>
    </lineage>
</organism>
<keyword evidence="1" id="KW-1133">Transmembrane helix</keyword>
<reference evidence="2 3" key="1">
    <citation type="submission" date="2023-10" db="EMBL/GenBank/DDBJ databases">
        <title>Pseudomonas otitidis isolated from a paediatric patient with cystic fibrosis in Chile.</title>
        <authorList>
            <person name="Amsteins-Romero L."/>
            <person name="Opazo-Capurro A."/>
            <person name="Matus-Kohler M."/>
            <person name="Gonzalez-Rocha G."/>
        </authorList>
    </citation>
    <scope>NUCLEOTIDE SEQUENCE [LARGE SCALE GENOMIC DNA]</scope>
    <source>
        <strain evidence="2 3">P-714</strain>
    </source>
</reference>
<comment type="caution">
    <text evidence="2">The sequence shown here is derived from an EMBL/GenBank/DDBJ whole genome shotgun (WGS) entry which is preliminary data.</text>
</comment>
<dbReference type="EMBL" id="JAWJUL010000029">
    <property type="protein sequence ID" value="MDV3439704.1"/>
    <property type="molecule type" value="Genomic_DNA"/>
</dbReference>
<proteinExistence type="predicted"/>
<name>A0ABU3XPU7_9GAMM</name>
<feature type="transmembrane region" description="Helical" evidence="1">
    <location>
        <begin position="57"/>
        <end position="75"/>
    </location>
</feature>
<dbReference type="RefSeq" id="WP_309042342.1">
    <property type="nucleotide sequence ID" value="NZ_CP133395.1"/>
</dbReference>
<keyword evidence="3" id="KW-1185">Reference proteome</keyword>
<feature type="transmembrane region" description="Helical" evidence="1">
    <location>
        <begin position="6"/>
        <end position="26"/>
    </location>
</feature>